<evidence type="ECO:0000256" key="1">
    <source>
        <dbReference type="SAM" id="MobiDB-lite"/>
    </source>
</evidence>
<feature type="region of interest" description="Disordered" evidence="1">
    <location>
        <begin position="390"/>
        <end position="539"/>
    </location>
</feature>
<name>A0ABR3FWT7_9AGAR</name>
<reference evidence="2 3" key="1">
    <citation type="submission" date="2024-02" db="EMBL/GenBank/DDBJ databases">
        <title>A draft genome for the cacao thread blight pathogen Marasmius crinis-equi.</title>
        <authorList>
            <person name="Cohen S.P."/>
            <person name="Baruah I.K."/>
            <person name="Amoako-Attah I."/>
            <person name="Bukari Y."/>
            <person name="Meinhardt L.W."/>
            <person name="Bailey B.A."/>
        </authorList>
    </citation>
    <scope>NUCLEOTIDE SEQUENCE [LARGE SCALE GENOMIC DNA]</scope>
    <source>
        <strain evidence="2 3">GH-76</strain>
    </source>
</reference>
<feature type="compositionally biased region" description="Polar residues" evidence="1">
    <location>
        <begin position="658"/>
        <end position="674"/>
    </location>
</feature>
<feature type="compositionally biased region" description="Polar residues" evidence="1">
    <location>
        <begin position="121"/>
        <end position="138"/>
    </location>
</feature>
<feature type="compositionally biased region" description="Polar residues" evidence="1">
    <location>
        <begin position="199"/>
        <end position="228"/>
    </location>
</feature>
<feature type="compositionally biased region" description="Polar residues" evidence="1">
    <location>
        <begin position="628"/>
        <end position="640"/>
    </location>
</feature>
<feature type="compositionally biased region" description="Polar residues" evidence="1">
    <location>
        <begin position="20"/>
        <end position="37"/>
    </location>
</feature>
<feature type="compositionally biased region" description="Low complexity" evidence="1">
    <location>
        <begin position="499"/>
        <end position="527"/>
    </location>
</feature>
<dbReference type="EMBL" id="JBAHYK010000044">
    <property type="protein sequence ID" value="KAL0579915.1"/>
    <property type="molecule type" value="Genomic_DNA"/>
</dbReference>
<evidence type="ECO:0000313" key="3">
    <source>
        <dbReference type="Proteomes" id="UP001465976"/>
    </source>
</evidence>
<feature type="compositionally biased region" description="Basic residues" evidence="1">
    <location>
        <begin position="1"/>
        <end position="13"/>
    </location>
</feature>
<sequence>MSGLPSRRHHRTSHFHDIFRSSSNNAPHEPQPGTSSKVLFPAETSDGQSEGDRAGAGAGVVESPKKRSTRIPLFGRSRKKSTHSVVAEGTSSRQSDVQSGRGSIATHSSRLHPDDQPVQARASSSQPSLPINTVQPTLGSKIVAHLTPRKSRKHKSSTQGPSGGVSDYASDTLSTSSITSIRPSVDSCSSHEGRKSSNGRRQSGSVTPRPAQSSNQLPQPTITVSQPDSYDLGEYDDLFTKPRQKVKAKPSPLQIPALAEKHRDRTRDSSASTESSTSSPNPPPDFGFSEPGNQSSATSTPTPETPTPTVDSSCFPSAEAGIMSASPSVAADPSKSHNAIEDDVITFNVRSKQPRTLPKDLPPRNIRVASDTEIYSGAEESDAMSVMSMPLLGSSSAPKRRRKTNYQTGLVTPLSYRPTDINKMGGRYIPPAPTSKPPTIPLPATPSTGLRPRAHTLLPVTSKTPETMNLKRHNSASSRVLLSSSPSPPPPPPKDDESTPSTKPGSHSSKSSSSSSSSSTPTLTKTPFPQIQPLDIQIDTATPDELRLALRQRNMQLENLASHIQKVTEIHAQEKVQWERDIERRDKEIKRLTSLTRSGSDGYEQAASTPRSLTTPDLDKERSDDSSVHSTRLGTPSSSIRLPIYRHLNAEDSGAESYPTSGAESVRDSGTSGAESGEHLSKPRRAMRKLKLVESFNRSSASARQFALNGGNMPITPKTHHSSSSIYSTSSSGSSPFSSPTSVTFSAAGLTSIPETPSRPGTSNNAPSPPPPSKEQTPKEKKERERKLSNVSAPGRGSSAASPSKQPATSARLTPSEAYARNLKKERPPSIAQILSGNRSGPPPPAPIMGESFGGRSRALLGLVPPKKP</sequence>
<feature type="compositionally biased region" description="Polar residues" evidence="1">
    <location>
        <begin position="89"/>
        <end position="108"/>
    </location>
</feature>
<feature type="compositionally biased region" description="Low complexity" evidence="1">
    <location>
        <begin position="269"/>
        <end position="279"/>
    </location>
</feature>
<feature type="compositionally biased region" description="Basic and acidic residues" evidence="1">
    <location>
        <begin position="776"/>
        <end position="788"/>
    </location>
</feature>
<dbReference type="Proteomes" id="UP001465976">
    <property type="component" value="Unassembled WGS sequence"/>
</dbReference>
<keyword evidence="3" id="KW-1185">Reference proteome</keyword>
<gene>
    <name evidence="2" type="ORF">V5O48_002086</name>
</gene>
<feature type="region of interest" description="Disordered" evidence="1">
    <location>
        <begin position="1"/>
        <end position="337"/>
    </location>
</feature>
<feature type="compositionally biased region" description="Polar residues" evidence="1">
    <location>
        <begin position="753"/>
        <end position="766"/>
    </location>
</feature>
<feature type="compositionally biased region" description="Basic and acidic residues" evidence="1">
    <location>
        <begin position="617"/>
        <end position="627"/>
    </location>
</feature>
<accession>A0ABR3FWT7</accession>
<comment type="caution">
    <text evidence="2">The sequence shown here is derived from an EMBL/GenBank/DDBJ whole genome shotgun (WGS) entry which is preliminary data.</text>
</comment>
<feature type="compositionally biased region" description="Basic residues" evidence="1">
    <location>
        <begin position="147"/>
        <end position="156"/>
    </location>
</feature>
<evidence type="ECO:0008006" key="4">
    <source>
        <dbReference type="Google" id="ProtNLM"/>
    </source>
</evidence>
<organism evidence="2 3">
    <name type="scientific">Marasmius crinis-equi</name>
    <dbReference type="NCBI Taxonomy" id="585013"/>
    <lineage>
        <taxon>Eukaryota</taxon>
        <taxon>Fungi</taxon>
        <taxon>Dikarya</taxon>
        <taxon>Basidiomycota</taxon>
        <taxon>Agaricomycotina</taxon>
        <taxon>Agaricomycetes</taxon>
        <taxon>Agaricomycetidae</taxon>
        <taxon>Agaricales</taxon>
        <taxon>Marasmiineae</taxon>
        <taxon>Marasmiaceae</taxon>
        <taxon>Marasmius</taxon>
    </lineage>
</organism>
<feature type="compositionally biased region" description="Basic and acidic residues" evidence="1">
    <location>
        <begin position="259"/>
        <end position="268"/>
    </location>
</feature>
<feature type="compositionally biased region" description="Low complexity" evidence="1">
    <location>
        <begin position="295"/>
        <end position="313"/>
    </location>
</feature>
<evidence type="ECO:0000313" key="2">
    <source>
        <dbReference type="EMBL" id="KAL0579915.1"/>
    </source>
</evidence>
<feature type="compositionally biased region" description="Pro residues" evidence="1">
    <location>
        <begin position="430"/>
        <end position="444"/>
    </location>
</feature>
<feature type="region of interest" description="Disordered" evidence="1">
    <location>
        <begin position="593"/>
        <end position="869"/>
    </location>
</feature>
<proteinExistence type="predicted"/>
<feature type="compositionally biased region" description="Polar residues" evidence="1">
    <location>
        <begin position="606"/>
        <end position="615"/>
    </location>
</feature>
<protein>
    <recommendedName>
        <fullName evidence="4">Proteophosphoglycan ppg4</fullName>
    </recommendedName>
</protein>
<feature type="compositionally biased region" description="Low complexity" evidence="1">
    <location>
        <begin position="722"/>
        <end position="746"/>
    </location>
</feature>
<feature type="compositionally biased region" description="Low complexity" evidence="1">
    <location>
        <begin position="792"/>
        <end position="804"/>
    </location>
</feature>